<dbReference type="NCBIfam" id="TIGR00026">
    <property type="entry name" value="hi_GC_TIGR00026"/>
    <property type="match status" value="1"/>
</dbReference>
<dbReference type="InterPro" id="IPR012349">
    <property type="entry name" value="Split_barrel_FMN-bd"/>
</dbReference>
<dbReference type="Pfam" id="PF04075">
    <property type="entry name" value="F420H2_quin_red"/>
    <property type="match status" value="1"/>
</dbReference>
<proteinExistence type="predicted"/>
<comment type="caution">
    <text evidence="1">The sequence shown here is derived from an EMBL/GenBank/DDBJ whole genome shotgun (WGS) entry which is preliminary data.</text>
</comment>
<dbReference type="Proteomes" id="UP001500466">
    <property type="component" value="Unassembled WGS sequence"/>
</dbReference>
<name>A0ABP9HV50_9ACTN</name>
<dbReference type="Gene3D" id="2.30.110.10">
    <property type="entry name" value="Electron Transport, Fmn-binding Protein, Chain A"/>
    <property type="match status" value="1"/>
</dbReference>
<dbReference type="RefSeq" id="WP_345678283.1">
    <property type="nucleotide sequence ID" value="NZ_BAABHS010000020.1"/>
</dbReference>
<accession>A0ABP9HV50</accession>
<dbReference type="EMBL" id="BAABHS010000020">
    <property type="protein sequence ID" value="GAA4978869.1"/>
    <property type="molecule type" value="Genomic_DNA"/>
</dbReference>
<sequence>MHSTLSPRQRIRNRLITTLHRCGLAVGPTQLLTVAGRRSGVPRTTPVAPVAMDGSLYIVQAYPGSAWVRNARAAGTGSLARGRHTRQVTLVELPVSERARVLRQFPVQNPRGVGAFVRNGLVATGTPDEFAEAAHRCPVFLAAPSGDRP</sequence>
<gene>
    <name evidence="1" type="ORF">GCM10023205_53970</name>
</gene>
<reference evidence="2" key="1">
    <citation type="journal article" date="2019" name="Int. J. Syst. Evol. Microbiol.">
        <title>The Global Catalogue of Microorganisms (GCM) 10K type strain sequencing project: providing services to taxonomists for standard genome sequencing and annotation.</title>
        <authorList>
            <consortium name="The Broad Institute Genomics Platform"/>
            <consortium name="The Broad Institute Genome Sequencing Center for Infectious Disease"/>
            <person name="Wu L."/>
            <person name="Ma J."/>
        </authorList>
    </citation>
    <scope>NUCLEOTIDE SEQUENCE [LARGE SCALE GENOMIC DNA]</scope>
    <source>
        <strain evidence="2">JCM 17986</strain>
    </source>
</reference>
<dbReference type="InterPro" id="IPR004378">
    <property type="entry name" value="F420H2_quin_Rdtase"/>
</dbReference>
<evidence type="ECO:0000313" key="1">
    <source>
        <dbReference type="EMBL" id="GAA4978869.1"/>
    </source>
</evidence>
<keyword evidence="2" id="KW-1185">Reference proteome</keyword>
<protein>
    <submittedName>
        <fullName evidence="1">Nitroreductase family deazaflavin-dependent oxidoreductase</fullName>
    </submittedName>
</protein>
<organism evidence="1 2">
    <name type="scientific">Yinghuangia aomiensis</name>
    <dbReference type="NCBI Taxonomy" id="676205"/>
    <lineage>
        <taxon>Bacteria</taxon>
        <taxon>Bacillati</taxon>
        <taxon>Actinomycetota</taxon>
        <taxon>Actinomycetes</taxon>
        <taxon>Kitasatosporales</taxon>
        <taxon>Streptomycetaceae</taxon>
        <taxon>Yinghuangia</taxon>
    </lineage>
</organism>
<evidence type="ECO:0000313" key="2">
    <source>
        <dbReference type="Proteomes" id="UP001500466"/>
    </source>
</evidence>